<accession>A0A1D2AC92</accession>
<protein>
    <submittedName>
        <fullName evidence="2">Uncharacterized protein</fullName>
    </submittedName>
</protein>
<dbReference type="EMBL" id="GDKF01002077">
    <property type="protein sequence ID" value="JAT76545.1"/>
    <property type="molecule type" value="Transcribed_RNA"/>
</dbReference>
<gene>
    <name evidence="2" type="ORF">g.15042</name>
</gene>
<organism evidence="2">
    <name type="scientific">Auxenochlorella protothecoides</name>
    <name type="common">Green microalga</name>
    <name type="synonym">Chlorella protothecoides</name>
    <dbReference type="NCBI Taxonomy" id="3075"/>
    <lineage>
        <taxon>Eukaryota</taxon>
        <taxon>Viridiplantae</taxon>
        <taxon>Chlorophyta</taxon>
        <taxon>core chlorophytes</taxon>
        <taxon>Trebouxiophyceae</taxon>
        <taxon>Chlorellales</taxon>
        <taxon>Chlorellaceae</taxon>
        <taxon>Auxenochlorella</taxon>
    </lineage>
</organism>
<reference evidence="2" key="1">
    <citation type="submission" date="2015-08" db="EMBL/GenBank/DDBJ databases">
        <authorList>
            <person name="Babu N.S."/>
            <person name="Beckwith C.J."/>
            <person name="Beseler K.G."/>
            <person name="Brison A."/>
            <person name="Carone J.V."/>
            <person name="Caskin T.P."/>
            <person name="Diamond M."/>
            <person name="Durham M.E."/>
            <person name="Foxe J.M."/>
            <person name="Go M."/>
            <person name="Henderson B.A."/>
            <person name="Jones I.B."/>
            <person name="McGettigan J.A."/>
            <person name="Micheletti S.J."/>
            <person name="Nasrallah M.E."/>
            <person name="Ortiz D."/>
            <person name="Piller C.R."/>
            <person name="Privatt S.R."/>
            <person name="Schneider S.L."/>
            <person name="Sharp S."/>
            <person name="Smith T.C."/>
            <person name="Stanton J.D."/>
            <person name="Ullery H.E."/>
            <person name="Wilson R.J."/>
            <person name="Serrano M.G."/>
            <person name="Buck G."/>
            <person name="Lee V."/>
            <person name="Wang Y."/>
            <person name="Carvalho R."/>
            <person name="Voegtly L."/>
            <person name="Shi R."/>
            <person name="Duckworth R."/>
            <person name="Johnson A."/>
            <person name="Loviza R."/>
            <person name="Walstead R."/>
            <person name="Shah Z."/>
            <person name="Kiflezghi M."/>
            <person name="Wade K."/>
            <person name="Ball S.L."/>
            <person name="Bradley K.W."/>
            <person name="Asai D.J."/>
            <person name="Bowman C.A."/>
            <person name="Russell D.A."/>
            <person name="Pope W.H."/>
            <person name="Jacobs-Sera D."/>
            <person name="Hendrix R.W."/>
            <person name="Hatfull G.F."/>
        </authorList>
    </citation>
    <scope>NUCLEOTIDE SEQUENCE</scope>
</reference>
<proteinExistence type="predicted"/>
<evidence type="ECO:0000256" key="1">
    <source>
        <dbReference type="SAM" id="MobiDB-lite"/>
    </source>
</evidence>
<feature type="compositionally biased region" description="Pro residues" evidence="1">
    <location>
        <begin position="141"/>
        <end position="153"/>
    </location>
</feature>
<dbReference type="AlphaFoldDB" id="A0A1D2AC92"/>
<feature type="compositionally biased region" description="Low complexity" evidence="1">
    <location>
        <begin position="15"/>
        <end position="29"/>
    </location>
</feature>
<sequence>MSPSARYAVKEGSLRRSSQGSDPSSSANSVLARKSALRTESERSTSRVAARACSSCIPDCTRTTALRSAGGRMMGMLGRVTAQSVPKGGCCWGRPGKRLRPCEAPHRCTWGPRPGSRALPVAARGLEQPHRPHRAARARPLLPPPFPSLPPEPGVRQELEGGHQPPHPPPAPTQPGQAALTGTGWVVLQEGVHGDHGADAGVGRPRRGLDGHVGPDAVGQQGQGGLALLAEVLAQQVTLVLDLVAQGEDLPGVRSPRMAGGKMPHGVYHCMPLSPATTLFERLDHVREKKIGLEACLTLDSPQPTQLQTTPHPRG</sequence>
<feature type="region of interest" description="Disordered" evidence="1">
    <location>
        <begin position="1"/>
        <end position="44"/>
    </location>
</feature>
<evidence type="ECO:0000313" key="2">
    <source>
        <dbReference type="EMBL" id="JAT76545.1"/>
    </source>
</evidence>
<name>A0A1D2AC92_AUXPR</name>
<feature type="region of interest" description="Disordered" evidence="1">
    <location>
        <begin position="126"/>
        <end position="178"/>
    </location>
</feature>